<dbReference type="Pfam" id="PF24096">
    <property type="entry name" value="DUF7379"/>
    <property type="match status" value="1"/>
</dbReference>
<reference evidence="4" key="1">
    <citation type="journal article" date="2019" name="Int. J. Syst. Evol. Microbiol.">
        <title>The Global Catalogue of Microorganisms (GCM) 10K type strain sequencing project: providing services to taxonomists for standard genome sequencing and annotation.</title>
        <authorList>
            <consortium name="The Broad Institute Genomics Platform"/>
            <consortium name="The Broad Institute Genome Sequencing Center for Infectious Disease"/>
            <person name="Wu L."/>
            <person name="Ma J."/>
        </authorList>
    </citation>
    <scope>NUCLEOTIDE SEQUENCE [LARGE SCALE GENOMIC DNA]</scope>
    <source>
        <strain evidence="4">KCTC 32141</strain>
    </source>
</reference>
<dbReference type="SUPFAM" id="SSF53474">
    <property type="entry name" value="alpha/beta-Hydrolases"/>
    <property type="match status" value="1"/>
</dbReference>
<comment type="caution">
    <text evidence="3">The sequence shown here is derived from an EMBL/GenBank/DDBJ whole genome shotgun (WGS) entry which is preliminary data.</text>
</comment>
<protein>
    <submittedName>
        <fullName evidence="3">CHAT domain-containing protein</fullName>
    </submittedName>
</protein>
<evidence type="ECO:0000259" key="1">
    <source>
        <dbReference type="Pfam" id="PF12770"/>
    </source>
</evidence>
<dbReference type="PANTHER" id="PTHR11440">
    <property type="entry name" value="LECITHIN-CHOLESTEROL ACYLTRANSFERASE-RELATED"/>
    <property type="match status" value="1"/>
</dbReference>
<keyword evidence="4" id="KW-1185">Reference proteome</keyword>
<evidence type="ECO:0000259" key="2">
    <source>
        <dbReference type="Pfam" id="PF24096"/>
    </source>
</evidence>
<feature type="domain" description="CHAT" evidence="1">
    <location>
        <begin position="1170"/>
        <end position="1444"/>
    </location>
</feature>
<proteinExistence type="predicted"/>
<dbReference type="Pfam" id="PF20308">
    <property type="entry name" value="TPR-S"/>
    <property type="match status" value="1"/>
</dbReference>
<dbReference type="Pfam" id="PF02450">
    <property type="entry name" value="LCAT"/>
    <property type="match status" value="1"/>
</dbReference>
<dbReference type="RefSeq" id="WP_183488407.1">
    <property type="nucleotide sequence ID" value="NZ_JBHUOV010000007.1"/>
</dbReference>
<evidence type="ECO:0000313" key="4">
    <source>
        <dbReference type="Proteomes" id="UP001597533"/>
    </source>
</evidence>
<dbReference type="Pfam" id="PF12770">
    <property type="entry name" value="CHAT"/>
    <property type="match status" value="1"/>
</dbReference>
<dbReference type="Proteomes" id="UP001597533">
    <property type="component" value="Unassembled WGS sequence"/>
</dbReference>
<sequence length="1806" mass="202955">MEPIKKLILHGNKETDKDGNIVYKLESSNRDLSNQHEISLKENDKILEFVLEDGVSWKCDPSTLHEVFPKVDPAIERPENRDGDSDTFVLPSKIDESGSDRGIIGKIAIKILKVFAKKAISKSVAEIARNLENKNLEFGIPKDSLIWKTVTKEDYLDHGAGLFKVSKDFEFSIFNGKPSAQPFFLFIHGTNSNAQGAFEDLKQSTAWSTLHETYGDNVLAFQHRTLTESPLQNAVKLSEMLPENSTIHMITHSRGGIVGDIINKYSTSDSDQAIGFSNDHITFLEKEGKREKDIEAIEALNTIYRDKKIRVSKFIRVGCPAAGTKLASKRLSHILNVFSNLLGGVFGDILNELVAAAIETKDDVDVLPGLEAQNPESPFIKILNDPSEANAIDGKPLAVISGNGTVSASKKGLLVILGRLFYWQRNDLVVNTDSMYLGAKRATNIQYFFSQGDDVNHVNYFEKEKTRDAINLALKTDEGKPIPGFKSIAQLEIPGSDRGAIEHGELYPSPNPPSGTKPIVVLLPGIMGSNLSQKDKEIWLHYGRILTGGLINLNYSNINKIEAESVVKTSYYKLYKWLSGKYDVVVFPFDWRKPLNSCTNDFNLKIKSLLKIGQPIKIIGHSMGGVLVRDFIISHNETWQELNASNGFKLVYLGSPLGGSHRIPAVLFGEDAIIKKLSKLDLFHTKKSLLKMFSKFPGILSLLPITTDAENDFAQIATWKKMREFFGKPSWPLPTVKDLNNFKTYRDNIIAKRDHIDYSNMVYIAGKDKMTPCGYYLEDFSHKKKLYFLYTGEGDQSVTWELGIPKQMEALNAVYYSRVTHGALANSPSLFNAIEDILSTGQTKLLHTSKPLLRGEEKVFRAEPDIDFDLSENGLEKTIFGLPNNTEPIASQIPVNVTISNGDLRYSSYPILAGHFTNDAVLYAEKAIDNYLNGSLSSKHSLGLYPGSIGTNAFFDKMPGSDFSGAIIVGLGEPDKLTSFQLSKSIEQAILNYLLSIRGTIPSNKDIGISSLSIASGYGGLSVEGSLKAIIGGVNRANEKVKSLFNGSINTIQHIEFVELYAYRALNCMYVLDKIIKQENSAYNIRIDNRKIKNLLGIRKRIPLDTSEDWWERITVKYNLPKDPNDLSSMVFASSTTDSREEKNELHSSTPLIDLFISEISSSNQWNDCTAKTLFELLIPNALKEKLKRKSNILWILEGKTASYPWELLQDNSVNAKPLCISAGMIRQLTTKDYRINIKRVAENNALIIADPILNGYVNQLPGARREGTLVKDTMENAGYPFESLIGANAADIVKSLFCKDYSIIHLAGHGIFNPKSPKKSGMVIGDNIFLSVFEIQQMPVVPELVFVNCCHLGFSSTEDEKFFQNRYKLAANIGTELIRIGVKAVIAAGWAVNDEAAFDFAEIFYTGMFSGDNFGDSVQRARNFIYDKHPDNNTWGAYQCYGDPFFKLKNISKKYKAWTPNYIVPQQAEMDLDNLLNKLEMATSMDDNHESDLNTIIEAIEKDNDVLYTPQIAERIAKIYQELALYDKAVEKYKDLLGMENAGFSFACMERYCSTRAKLYIKSYFEIPKHTKATKTEAYNKIIKVIDDLKMLRFAGETTERLNLLAAAYKRLIIVAPDKKKKILAYKNAISYYENAYQNKKSSKYSLINAIELGTLFEFYFKKGETKGFTINDSKYSIRTAAKAKKILLAFYAQLPEKSNIEDLNYWDMVDYLNIELCLLLVSRENNTDKKWENIIANFNRIWEKAGSEGKKMAELEHLQFLIHELYIINNSIKGKPRLNFEAIKTKDLESQVNELKSVINRLSN</sequence>
<accession>A0ABW5WT11</accession>
<feature type="domain" description="DUF7379" evidence="2">
    <location>
        <begin position="185"/>
        <end position="263"/>
    </location>
</feature>
<gene>
    <name evidence="3" type="ORF">ACFS5M_11545</name>
</gene>
<dbReference type="InterPro" id="IPR055803">
    <property type="entry name" value="DUF7379"/>
</dbReference>
<dbReference type="InterPro" id="IPR003386">
    <property type="entry name" value="LACT/PDAT_acylTrfase"/>
</dbReference>
<dbReference type="EMBL" id="JBHUOV010000007">
    <property type="protein sequence ID" value="MFD2824305.1"/>
    <property type="molecule type" value="Genomic_DNA"/>
</dbReference>
<dbReference type="InterPro" id="IPR029058">
    <property type="entry name" value="AB_hydrolase_fold"/>
</dbReference>
<dbReference type="InterPro" id="IPR046880">
    <property type="entry name" value="TPR-S"/>
</dbReference>
<organism evidence="3 4">
    <name type="scientific">Lacinutrix iliipiscaria</name>
    <dbReference type="NCBI Taxonomy" id="1230532"/>
    <lineage>
        <taxon>Bacteria</taxon>
        <taxon>Pseudomonadati</taxon>
        <taxon>Bacteroidota</taxon>
        <taxon>Flavobacteriia</taxon>
        <taxon>Flavobacteriales</taxon>
        <taxon>Flavobacteriaceae</taxon>
        <taxon>Lacinutrix</taxon>
    </lineage>
</organism>
<dbReference type="InterPro" id="IPR024983">
    <property type="entry name" value="CHAT_dom"/>
</dbReference>
<name>A0ABW5WT11_9FLAO</name>
<evidence type="ECO:0000313" key="3">
    <source>
        <dbReference type="EMBL" id="MFD2824305.1"/>
    </source>
</evidence>
<dbReference type="Gene3D" id="3.40.50.1820">
    <property type="entry name" value="alpha/beta hydrolase"/>
    <property type="match status" value="2"/>
</dbReference>